<dbReference type="OrthoDB" id="1416955at2759"/>
<evidence type="ECO:0000313" key="5">
    <source>
        <dbReference type="Proteomes" id="UP000002051"/>
    </source>
</evidence>
<dbReference type="OMA" id="ATIMLHY"/>
<reference evidence="3" key="4">
    <citation type="journal article" date="2018" name="Nat. Plants">
        <title>Whole-genome landscape of Medicago truncatula symbiotic genes.</title>
        <authorList>
            <person name="Pecrix Y."/>
            <person name="Gamas P."/>
            <person name="Carrere S."/>
        </authorList>
    </citation>
    <scope>NUCLEOTIDE SEQUENCE</scope>
    <source>
        <tissue evidence="3">Leaves</tissue>
    </source>
</reference>
<dbReference type="Gramene" id="rna40910">
    <property type="protein sequence ID" value="RHN46426.1"/>
    <property type="gene ID" value="gene40910"/>
</dbReference>
<dbReference type="Pfam" id="PF03140">
    <property type="entry name" value="DUF247"/>
    <property type="match status" value="1"/>
</dbReference>
<proteinExistence type="predicted"/>
<evidence type="ECO:0000313" key="2">
    <source>
        <dbReference type="EMBL" id="AES79482.1"/>
    </source>
</evidence>
<dbReference type="InterPro" id="IPR004158">
    <property type="entry name" value="DUF247_pln"/>
</dbReference>
<keyword evidence="1" id="KW-0472">Membrane</keyword>
<dbReference type="PANTHER" id="PTHR31170:SF20">
    <property type="entry name" value="DUF247 DOMAIN PROTEIN"/>
    <property type="match status" value="1"/>
</dbReference>
<keyword evidence="1" id="KW-0812">Transmembrane</keyword>
<protein>
    <submittedName>
        <fullName evidence="2">DUF247 domain protein</fullName>
    </submittedName>
</protein>
<dbReference type="EMBL" id="CM001223">
    <property type="protein sequence ID" value="AES79482.1"/>
    <property type="molecule type" value="Genomic_DNA"/>
</dbReference>
<accession>G7KRE0</accession>
<evidence type="ECO:0000313" key="4">
    <source>
        <dbReference type="EnsemblPlants" id="AES79482"/>
    </source>
</evidence>
<evidence type="ECO:0000313" key="3">
    <source>
        <dbReference type="EMBL" id="RHN46426.1"/>
    </source>
</evidence>
<dbReference type="EnsemblPlants" id="AES79482">
    <property type="protein sequence ID" value="AES79482"/>
    <property type="gene ID" value="MTR_7g067940"/>
</dbReference>
<dbReference type="EMBL" id="PSQE01000007">
    <property type="protein sequence ID" value="RHN46426.1"/>
    <property type="molecule type" value="Genomic_DNA"/>
</dbReference>
<dbReference type="AlphaFoldDB" id="G7KRE0"/>
<name>G7KRE0_MEDTR</name>
<keyword evidence="5" id="KW-1185">Reference proteome</keyword>
<dbReference type="PaxDb" id="3880-AES79482"/>
<organism evidence="2 5">
    <name type="scientific">Medicago truncatula</name>
    <name type="common">Barrel medic</name>
    <name type="synonym">Medicago tribuloides</name>
    <dbReference type="NCBI Taxonomy" id="3880"/>
    <lineage>
        <taxon>Eukaryota</taxon>
        <taxon>Viridiplantae</taxon>
        <taxon>Streptophyta</taxon>
        <taxon>Embryophyta</taxon>
        <taxon>Tracheophyta</taxon>
        <taxon>Spermatophyta</taxon>
        <taxon>Magnoliopsida</taxon>
        <taxon>eudicotyledons</taxon>
        <taxon>Gunneridae</taxon>
        <taxon>Pentapetalae</taxon>
        <taxon>rosids</taxon>
        <taxon>fabids</taxon>
        <taxon>Fabales</taxon>
        <taxon>Fabaceae</taxon>
        <taxon>Papilionoideae</taxon>
        <taxon>50 kb inversion clade</taxon>
        <taxon>NPAAA clade</taxon>
        <taxon>Hologalegina</taxon>
        <taxon>IRL clade</taxon>
        <taxon>Trifolieae</taxon>
        <taxon>Medicago</taxon>
    </lineage>
</organism>
<sequence>MANLTTKSEWLKSIETSLTSVDYDYCQSSSISVVPEGLKKWNEDAYIPRKVSIGPRFRGRREDLFLMEEVKLRCMLSLLNRADKSLEQCSDAVWELDKEVRECYLGDLKLERHELAKIMLVDGCFLLELLISKGLDSQLPSRLFPPSPAAEVLKDDDVLSDLMLLENQIPFLVLHKLSQTLFPYVFEPDDSLPYSPREEQRKTEERVKKMNNLALAVLGYSPDLQIPCVDAPHILDLVHFFVNIKTCESTHRTEEQYVALGNMDATQTQQKQLKLEYCAQRLLTAGVTIKVKLPEKQHVVPSTMLTMATFVLKILIRYIFSEILISIQRANFHRLDLDQEMELKGLDFYFKFEKETLEIKQLHITKTTKAKWCNLIAWEHHKMYKYASRLAPRYEDEDESQQNTSKIVSCGKFTWAALIFNDLICSADDVQLLKDKKIIVDNLKMSNQELMEFFRKIALGIDHKVVDSSTYIQMVDDINNYSRAFNIKRMLKSVITSIIYHREQVIRFMNHDYNFPATLVSVLAIVQTVYTVLAFYYHK</sequence>
<dbReference type="KEGG" id="mtr:11407088"/>
<reference evidence="4" key="3">
    <citation type="submission" date="2015-04" db="UniProtKB">
        <authorList>
            <consortium name="EnsemblPlants"/>
        </authorList>
    </citation>
    <scope>IDENTIFICATION</scope>
    <source>
        <strain evidence="4">cv. Jemalong A17</strain>
    </source>
</reference>
<reference evidence="2 5" key="1">
    <citation type="journal article" date="2011" name="Nature">
        <title>The Medicago genome provides insight into the evolution of rhizobial symbioses.</title>
        <authorList>
            <person name="Young N.D."/>
            <person name="Debelle F."/>
            <person name="Oldroyd G.E."/>
            <person name="Geurts R."/>
            <person name="Cannon S.B."/>
            <person name="Udvardi M.K."/>
            <person name="Benedito V.A."/>
            <person name="Mayer K.F."/>
            <person name="Gouzy J."/>
            <person name="Schoof H."/>
            <person name="Van de Peer Y."/>
            <person name="Proost S."/>
            <person name="Cook D.R."/>
            <person name="Meyers B.C."/>
            <person name="Spannagl M."/>
            <person name="Cheung F."/>
            <person name="De Mita S."/>
            <person name="Krishnakumar V."/>
            <person name="Gundlach H."/>
            <person name="Zhou S."/>
            <person name="Mudge J."/>
            <person name="Bharti A.K."/>
            <person name="Murray J.D."/>
            <person name="Naoumkina M.A."/>
            <person name="Rosen B."/>
            <person name="Silverstein K.A."/>
            <person name="Tang H."/>
            <person name="Rombauts S."/>
            <person name="Zhao P.X."/>
            <person name="Zhou P."/>
            <person name="Barbe V."/>
            <person name="Bardou P."/>
            <person name="Bechner M."/>
            <person name="Bellec A."/>
            <person name="Berger A."/>
            <person name="Berges H."/>
            <person name="Bidwell S."/>
            <person name="Bisseling T."/>
            <person name="Choisne N."/>
            <person name="Couloux A."/>
            <person name="Denny R."/>
            <person name="Deshpande S."/>
            <person name="Dai X."/>
            <person name="Doyle J.J."/>
            <person name="Dudez A.M."/>
            <person name="Farmer A.D."/>
            <person name="Fouteau S."/>
            <person name="Franken C."/>
            <person name="Gibelin C."/>
            <person name="Gish J."/>
            <person name="Goldstein S."/>
            <person name="Gonzalez A.J."/>
            <person name="Green P.J."/>
            <person name="Hallab A."/>
            <person name="Hartog M."/>
            <person name="Hua A."/>
            <person name="Humphray S.J."/>
            <person name="Jeong D.H."/>
            <person name="Jing Y."/>
            <person name="Jocker A."/>
            <person name="Kenton S.M."/>
            <person name="Kim D.J."/>
            <person name="Klee K."/>
            <person name="Lai H."/>
            <person name="Lang C."/>
            <person name="Lin S."/>
            <person name="Macmil S.L."/>
            <person name="Magdelenat G."/>
            <person name="Matthews L."/>
            <person name="McCorrison J."/>
            <person name="Monaghan E.L."/>
            <person name="Mun J.H."/>
            <person name="Najar F.Z."/>
            <person name="Nicholson C."/>
            <person name="Noirot C."/>
            <person name="O'Bleness M."/>
            <person name="Paule C.R."/>
            <person name="Poulain J."/>
            <person name="Prion F."/>
            <person name="Qin B."/>
            <person name="Qu C."/>
            <person name="Retzel E.F."/>
            <person name="Riddle C."/>
            <person name="Sallet E."/>
            <person name="Samain S."/>
            <person name="Samson N."/>
            <person name="Sanders I."/>
            <person name="Saurat O."/>
            <person name="Scarpelli C."/>
            <person name="Schiex T."/>
            <person name="Segurens B."/>
            <person name="Severin A.J."/>
            <person name="Sherrier D.J."/>
            <person name="Shi R."/>
            <person name="Sims S."/>
            <person name="Singer S.R."/>
            <person name="Sinharoy S."/>
            <person name="Sterck L."/>
            <person name="Viollet A."/>
            <person name="Wang B.B."/>
            <person name="Wang K."/>
            <person name="Wang M."/>
            <person name="Wang X."/>
            <person name="Warfsmann J."/>
            <person name="Weissenbach J."/>
            <person name="White D.D."/>
            <person name="White J.D."/>
            <person name="Wiley G.B."/>
            <person name="Wincker P."/>
            <person name="Xing Y."/>
            <person name="Yang L."/>
            <person name="Yao Z."/>
            <person name="Ying F."/>
            <person name="Zhai J."/>
            <person name="Zhou L."/>
            <person name="Zuber A."/>
            <person name="Denarie J."/>
            <person name="Dixon R.A."/>
            <person name="May G.D."/>
            <person name="Schwartz D.C."/>
            <person name="Rogers J."/>
            <person name="Quetier F."/>
            <person name="Town C.D."/>
            <person name="Roe B.A."/>
        </authorList>
    </citation>
    <scope>NUCLEOTIDE SEQUENCE [LARGE SCALE GENOMIC DNA]</scope>
    <source>
        <strain evidence="2">A17</strain>
        <strain evidence="4 5">cv. Jemalong A17</strain>
    </source>
</reference>
<evidence type="ECO:0000256" key="1">
    <source>
        <dbReference type="SAM" id="Phobius"/>
    </source>
</evidence>
<reference evidence="2 5" key="2">
    <citation type="journal article" date="2014" name="BMC Genomics">
        <title>An improved genome release (version Mt4.0) for the model legume Medicago truncatula.</title>
        <authorList>
            <person name="Tang H."/>
            <person name="Krishnakumar V."/>
            <person name="Bidwell S."/>
            <person name="Rosen B."/>
            <person name="Chan A."/>
            <person name="Zhou S."/>
            <person name="Gentzbittel L."/>
            <person name="Childs K.L."/>
            <person name="Yandell M."/>
            <person name="Gundlach H."/>
            <person name="Mayer K.F."/>
            <person name="Schwartz D.C."/>
            <person name="Town C.D."/>
        </authorList>
    </citation>
    <scope>GENOME REANNOTATION</scope>
    <source>
        <strain evidence="4 5">cv. Jemalong A17</strain>
    </source>
</reference>
<dbReference type="Proteomes" id="UP000002051">
    <property type="component" value="Unassembled WGS sequence"/>
</dbReference>
<keyword evidence="1" id="KW-1133">Transmembrane helix</keyword>
<feature type="transmembrane region" description="Helical" evidence="1">
    <location>
        <begin position="517"/>
        <end position="537"/>
    </location>
</feature>
<dbReference type="PANTHER" id="PTHR31170">
    <property type="entry name" value="BNAC04G53230D PROTEIN"/>
    <property type="match status" value="1"/>
</dbReference>
<gene>
    <name evidence="4" type="primary">11407088</name>
    <name evidence="2" type="ordered locus">MTR_7g067940</name>
    <name evidence="3" type="ORF">MtrunA17_Chr7g0242071</name>
</gene>
<dbReference type="Proteomes" id="UP000265566">
    <property type="component" value="Chromosome 7"/>
</dbReference>
<dbReference type="HOGENOM" id="CLU_020188_0_5_1"/>